<dbReference type="GO" id="GO:0061574">
    <property type="term" value="C:ASAP complex"/>
    <property type="evidence" value="ECO:0007669"/>
    <property type="project" value="TreeGrafter"/>
</dbReference>
<evidence type="ECO:0000313" key="4">
    <source>
        <dbReference type="EMBL" id="KAK4337328.1"/>
    </source>
</evidence>
<feature type="region of interest" description="Disordered" evidence="2">
    <location>
        <begin position="399"/>
        <end position="483"/>
    </location>
</feature>
<dbReference type="GO" id="GO:0008380">
    <property type="term" value="P:RNA splicing"/>
    <property type="evidence" value="ECO:0007669"/>
    <property type="project" value="TreeGrafter"/>
</dbReference>
<dbReference type="SMART" id="SM00360">
    <property type="entry name" value="RRM"/>
    <property type="match status" value="3"/>
</dbReference>
<accession>A0AAE1UMG5</accession>
<dbReference type="GO" id="GO:0071011">
    <property type="term" value="C:precatalytic spliceosome"/>
    <property type="evidence" value="ECO:0007669"/>
    <property type="project" value="TreeGrafter"/>
</dbReference>
<sequence length="497" mass="57699">MNGSIGDSSQNEKSNSVSCVLIVENLVRPFTLPGLKKILSKFGKIDDEKFWINKDKSKCYVVYENDNIAEQSKEYINNLKWPASNPNTLNSEFGKLEILEELLKKQEEEKIQLEKEKKEAAALAAAKAEEERERRANLEEEALKSKNGENNCSEENLNDSSTREKTPPKQDVTNVVHVTNLVRPFKIAQLKDLLNKFGPIIEEKFWIDKIKSNCYAVYESNDIACESRNYIHGLNWPSSNSKTLKADFAKLNDVNELLNPVVQKNIVEETKSNDEIKIDKKLSDENKDVKPLKNEIKKDVVKEKSPAKNPVTNILFVKNLSRPFTMLQLKDLLSKDGEFNQEKFWIDKIKSKCYVTYENEEVALKTRERIHDLTWPNGNQRQLQADFATENELEEILHQDRPYLDRQPLPPQRNYQYSERERFSNYEQEKRHFRPERSDRMRRRSPVRKSRSKSVSHSVSRSRSSSSSSSSSFDSSKSRSVSKNKRTYVLTNLHKLV</sequence>
<evidence type="ECO:0000313" key="5">
    <source>
        <dbReference type="Proteomes" id="UP001291623"/>
    </source>
</evidence>
<feature type="compositionally biased region" description="Basic and acidic residues" evidence="2">
    <location>
        <begin position="127"/>
        <end position="147"/>
    </location>
</feature>
<organism evidence="4 5">
    <name type="scientific">Anisodus tanguticus</name>
    <dbReference type="NCBI Taxonomy" id="243964"/>
    <lineage>
        <taxon>Eukaryota</taxon>
        <taxon>Viridiplantae</taxon>
        <taxon>Streptophyta</taxon>
        <taxon>Embryophyta</taxon>
        <taxon>Tracheophyta</taxon>
        <taxon>Spermatophyta</taxon>
        <taxon>Magnoliopsida</taxon>
        <taxon>eudicotyledons</taxon>
        <taxon>Gunneridae</taxon>
        <taxon>Pentapetalae</taxon>
        <taxon>asterids</taxon>
        <taxon>lamiids</taxon>
        <taxon>Solanales</taxon>
        <taxon>Solanaceae</taxon>
        <taxon>Solanoideae</taxon>
        <taxon>Hyoscyameae</taxon>
        <taxon>Anisodus</taxon>
    </lineage>
</organism>
<dbReference type="SUPFAM" id="SSF54928">
    <property type="entry name" value="RNA-binding domain, RBD"/>
    <property type="match status" value="2"/>
</dbReference>
<dbReference type="PANTHER" id="PTHR46589">
    <property type="entry name" value="APOPTOTIC CHROMATIN CONDENSATION INDUCER IN THE NUCLEUS"/>
    <property type="match status" value="1"/>
</dbReference>
<comment type="caution">
    <text evidence="4">The sequence shown here is derived from an EMBL/GenBank/DDBJ whole genome shotgun (WGS) entry which is preliminary data.</text>
</comment>
<feature type="compositionally biased region" description="Basic and acidic residues" evidence="2">
    <location>
        <begin position="418"/>
        <end position="439"/>
    </location>
</feature>
<gene>
    <name evidence="4" type="ORF">RND71_043499</name>
</gene>
<feature type="region of interest" description="Disordered" evidence="2">
    <location>
        <begin position="124"/>
        <end position="171"/>
    </location>
</feature>
<dbReference type="InterPro" id="IPR052793">
    <property type="entry name" value="EJC-associated_protein"/>
</dbReference>
<dbReference type="GO" id="GO:0003723">
    <property type="term" value="F:RNA binding"/>
    <property type="evidence" value="ECO:0007669"/>
    <property type="project" value="UniProtKB-UniRule"/>
</dbReference>
<dbReference type="InterPro" id="IPR034257">
    <property type="entry name" value="Acinus_RRM"/>
</dbReference>
<dbReference type="EMBL" id="JAVYJV010000037">
    <property type="protein sequence ID" value="KAK4337328.1"/>
    <property type="molecule type" value="Genomic_DNA"/>
</dbReference>
<protein>
    <recommendedName>
        <fullName evidence="3">RRM domain-containing protein</fullName>
    </recommendedName>
</protein>
<feature type="compositionally biased region" description="Low complexity" evidence="2">
    <location>
        <begin position="455"/>
        <end position="479"/>
    </location>
</feature>
<dbReference type="Proteomes" id="UP001291623">
    <property type="component" value="Unassembled WGS sequence"/>
</dbReference>
<dbReference type="InterPro" id="IPR012677">
    <property type="entry name" value="Nucleotide-bd_a/b_plait_sf"/>
</dbReference>
<proteinExistence type="predicted"/>
<feature type="compositionally biased region" description="Basic residues" evidence="2">
    <location>
        <begin position="440"/>
        <end position="454"/>
    </location>
</feature>
<dbReference type="AlphaFoldDB" id="A0AAE1UMG5"/>
<dbReference type="CDD" id="cd12432">
    <property type="entry name" value="RRM_ACINU"/>
    <property type="match status" value="3"/>
</dbReference>
<reference evidence="4" key="1">
    <citation type="submission" date="2023-12" db="EMBL/GenBank/DDBJ databases">
        <title>Genome assembly of Anisodus tanguticus.</title>
        <authorList>
            <person name="Wang Y.-J."/>
        </authorList>
    </citation>
    <scope>NUCLEOTIDE SEQUENCE</scope>
    <source>
        <strain evidence="4">KB-2021</strain>
        <tissue evidence="4">Leaf</tissue>
    </source>
</reference>
<dbReference type="PANTHER" id="PTHR46589:SF1">
    <property type="entry name" value="APOPTOTIC CHROMATIN CONDENSATION INDUCER IN THE NUCLEUS"/>
    <property type="match status" value="1"/>
</dbReference>
<feature type="domain" description="RRM" evidence="3">
    <location>
        <begin position="313"/>
        <end position="390"/>
    </location>
</feature>
<evidence type="ECO:0000256" key="2">
    <source>
        <dbReference type="SAM" id="MobiDB-lite"/>
    </source>
</evidence>
<keyword evidence="5" id="KW-1185">Reference proteome</keyword>
<feature type="compositionally biased region" description="Polar residues" evidence="2">
    <location>
        <begin position="148"/>
        <end position="160"/>
    </location>
</feature>
<keyword evidence="1" id="KW-0694">RNA-binding</keyword>
<dbReference type="Gene3D" id="3.30.70.330">
    <property type="match status" value="3"/>
</dbReference>
<dbReference type="PROSITE" id="PS50102">
    <property type="entry name" value="RRM"/>
    <property type="match status" value="1"/>
</dbReference>
<evidence type="ECO:0000256" key="1">
    <source>
        <dbReference type="PROSITE-ProRule" id="PRU00176"/>
    </source>
</evidence>
<name>A0AAE1UMG5_9SOLA</name>
<evidence type="ECO:0000259" key="3">
    <source>
        <dbReference type="PROSITE" id="PS50102"/>
    </source>
</evidence>
<dbReference type="InterPro" id="IPR000504">
    <property type="entry name" value="RRM_dom"/>
</dbReference>
<dbReference type="InterPro" id="IPR035979">
    <property type="entry name" value="RBD_domain_sf"/>
</dbReference>